<evidence type="ECO:0000256" key="4">
    <source>
        <dbReference type="ARBA" id="ARBA00022737"/>
    </source>
</evidence>
<evidence type="ECO:0000256" key="7">
    <source>
        <dbReference type="SAM" id="MobiDB-lite"/>
    </source>
</evidence>
<dbReference type="GO" id="GO:0034515">
    <property type="term" value="C:proteasome storage granule"/>
    <property type="evidence" value="ECO:0007669"/>
    <property type="project" value="TreeGrafter"/>
</dbReference>
<dbReference type="PANTHER" id="PTHR10943:SF2">
    <property type="entry name" value="26S PROTEASOME NON-ATPASE REGULATORY SUBUNIT 1"/>
    <property type="match status" value="1"/>
</dbReference>
<feature type="region of interest" description="Disordered" evidence="7">
    <location>
        <begin position="282"/>
        <end position="310"/>
    </location>
</feature>
<feature type="compositionally biased region" description="Basic and acidic residues" evidence="7">
    <location>
        <begin position="282"/>
        <end position="292"/>
    </location>
</feature>
<evidence type="ECO:0000256" key="5">
    <source>
        <dbReference type="ARBA" id="ARBA00022942"/>
    </source>
</evidence>
<evidence type="ECO:0000256" key="1">
    <source>
        <dbReference type="ARBA" id="ARBA00002187"/>
    </source>
</evidence>
<dbReference type="SUPFAM" id="SSF48371">
    <property type="entry name" value="ARM repeat"/>
    <property type="match status" value="1"/>
</dbReference>
<evidence type="ECO:0000256" key="2">
    <source>
        <dbReference type="ARBA" id="ARBA00006308"/>
    </source>
</evidence>
<feature type="region of interest" description="Disordered" evidence="7">
    <location>
        <begin position="1043"/>
        <end position="1125"/>
    </location>
</feature>
<organism evidence="10 11">
    <name type="scientific">Acaromyces ingoldii</name>
    <dbReference type="NCBI Taxonomy" id="215250"/>
    <lineage>
        <taxon>Eukaryota</taxon>
        <taxon>Fungi</taxon>
        <taxon>Dikarya</taxon>
        <taxon>Basidiomycota</taxon>
        <taxon>Ustilaginomycotina</taxon>
        <taxon>Exobasidiomycetes</taxon>
        <taxon>Exobasidiales</taxon>
        <taxon>Cryptobasidiaceae</taxon>
        <taxon>Acaromyces</taxon>
    </lineage>
</organism>
<dbReference type="Gene3D" id="1.25.10.10">
    <property type="entry name" value="Leucine-rich Repeat Variant"/>
    <property type="match status" value="1"/>
</dbReference>
<protein>
    <recommendedName>
        <fullName evidence="3 6">26S proteasome regulatory subunit RPN2</fullName>
    </recommendedName>
</protein>
<evidence type="ECO:0000313" key="10">
    <source>
        <dbReference type="EMBL" id="PWN89194.1"/>
    </source>
</evidence>
<dbReference type="Pfam" id="PF21505">
    <property type="entry name" value="RPN2_N"/>
    <property type="match status" value="1"/>
</dbReference>
<evidence type="ECO:0000259" key="8">
    <source>
        <dbReference type="Pfam" id="PF18004"/>
    </source>
</evidence>
<dbReference type="GO" id="GO:0043161">
    <property type="term" value="P:proteasome-mediated ubiquitin-dependent protein catabolic process"/>
    <property type="evidence" value="ECO:0007669"/>
    <property type="project" value="TreeGrafter"/>
</dbReference>
<dbReference type="OrthoDB" id="261572at2759"/>
<dbReference type="AlphaFoldDB" id="A0A316YK63"/>
<dbReference type="GeneID" id="37041200"/>
<evidence type="ECO:0000313" key="11">
    <source>
        <dbReference type="Proteomes" id="UP000245768"/>
    </source>
</evidence>
<dbReference type="Pfam" id="PF13646">
    <property type="entry name" value="HEAT_2"/>
    <property type="match status" value="1"/>
</dbReference>
<dbReference type="GO" id="GO:0042176">
    <property type="term" value="P:regulation of protein catabolic process"/>
    <property type="evidence" value="ECO:0007669"/>
    <property type="project" value="UniProtKB-UniRule"/>
</dbReference>
<evidence type="ECO:0000259" key="9">
    <source>
        <dbReference type="Pfam" id="PF21505"/>
    </source>
</evidence>
<dbReference type="InterPro" id="IPR016642">
    <property type="entry name" value="26S_Psome_Rpn2"/>
</dbReference>
<sequence>MVAPITSAAGVVALLDEPEPELQTYALQKLDSIVGSFWAEIADSITKIEILYENPRFPDRELAALVASKVFFHLGEENEALSFALGAGKLFDVDKKDEYTDTVISKAIDQYIEATSSKDATADARLASIVEQMFSRCIADKEYRQALGIALETKRLDVIEEVFNVTRDQTLLTYVLEAVMGVVQTLEVRNQVLHLLVKLFKSLPSPDNFSIAQCYVYLNAPQLASELLYDLVRKAHNDASASSSANTENDPLLVAYQVAFDLAESATQEFLENVRTKLLETTDGKSKTKPEDGGDVSMEGAGTSDEPESTADGCITRIRSILLGEESIQLYLDFLQRSNHADLAILKATKDALDARSSVYHNAMTFANAYMNAGTTSDSFLRENLDWLAKASNWSKFTATAALGVINKGNLKEGLTMLRPYLPHDGVSSSVYSEGGSLFALGLIHANHGNEVMELLTTTLKNNPAEIVQHGAALGIGAAGMATGNEEVYEELRNVLYTDSAVAGEASGYAMGLVMLGTASEKAVEEMLTYAHETQHEKIIRGLAIGLALLFYGREEEADVMIDRLMSDKDPILRYGGIYTIALAYAGTGNNKAIRRLLHVAVSDVNDDVRRAAVTSLGFLLFRNPTQVPRIVQLLSESYNPHVRYGSTLALGIACASTGLDEAVNLLEPMMKDPVDFVRQGASIALSMILIQQNENLNPRVASVRTAFEKTLNDKHEDAMAKFGAALAQGLIDAGGRNVTIGLQSRGGSANMPAIVGMALFTQFWYWFPMAHFASLAFTPTALIGLDRELRIPAFDFKSNARPSFFAYPQPAKKESEKKVEKVETAVLSTTAKAQQRQRVKEREKAREERGDSMEVDEVKKPEAAKVESDEKASDKETKKLKRERKPAEPSFSMVPNFSRVVPAQLKYVDFPPESRYLPIRPVLGAGGGQLHDVYNTSTVAPKGKLGIFGSASPAPGGSGRVTPSVLAGGAKQQQQQQQPFINKVAAAVGASPAVAAQSGPSAESARSISSSSIGGGGGILLLVDRKPKDNFDGIRLDAGNTGGAAGDTSAANTGAPAAINDPRAPNSDEMSPEDLAAVQAALMADDEELQNEKDETTGVNPNNRRDGQGDGDNPPGGAGAPEAR</sequence>
<feature type="domain" description="26S proteasome regulatory subunit RPN2 C-terminal" evidence="8">
    <location>
        <begin position="781"/>
        <end position="922"/>
    </location>
</feature>
<feature type="region of interest" description="Disordered" evidence="7">
    <location>
        <begin position="831"/>
        <end position="891"/>
    </location>
</feature>
<dbReference type="InterPro" id="IPR040623">
    <property type="entry name" value="RPN2_C"/>
</dbReference>
<dbReference type="FunFam" id="1.25.10.10:FF:000017">
    <property type="entry name" value="26S proteasome non-ATPase regulatory subunit 1"/>
    <property type="match status" value="1"/>
</dbReference>
<dbReference type="InterPro" id="IPR002015">
    <property type="entry name" value="Proteasome/cyclosome_rpt"/>
</dbReference>
<dbReference type="GO" id="GO:0005634">
    <property type="term" value="C:nucleus"/>
    <property type="evidence" value="ECO:0007669"/>
    <property type="project" value="TreeGrafter"/>
</dbReference>
<gene>
    <name evidence="10" type="ORF">FA10DRAFT_242571</name>
</gene>
<dbReference type="PIRSF" id="PIRSF015947">
    <property type="entry name" value="26S_Psome_Rpn2"/>
    <property type="match status" value="1"/>
</dbReference>
<dbReference type="STRING" id="215250.A0A316YK63"/>
<comment type="function">
    <text evidence="1 6">Acts as a regulatory subunit of the 26S proteasome which is involved in the ATP-dependent degradation of ubiquitinated proteins.</text>
</comment>
<keyword evidence="5 6" id="KW-0647">Proteasome</keyword>
<dbReference type="PANTHER" id="PTHR10943">
    <property type="entry name" value="26S PROTEASOME NON-ATPASE REGULATORY SUBUNIT"/>
    <property type="match status" value="1"/>
</dbReference>
<dbReference type="EMBL" id="KZ819637">
    <property type="protein sequence ID" value="PWN89194.1"/>
    <property type="molecule type" value="Genomic_DNA"/>
</dbReference>
<dbReference type="Pfam" id="PF01851">
    <property type="entry name" value="PC_rep"/>
    <property type="match status" value="2"/>
</dbReference>
<dbReference type="Pfam" id="PF18004">
    <property type="entry name" value="RPN2_C"/>
    <property type="match status" value="1"/>
</dbReference>
<name>A0A316YK63_9BASI</name>
<dbReference type="GO" id="GO:0008540">
    <property type="term" value="C:proteasome regulatory particle, base subcomplex"/>
    <property type="evidence" value="ECO:0007669"/>
    <property type="project" value="UniProtKB-UniRule"/>
</dbReference>
<dbReference type="InterPro" id="IPR048570">
    <property type="entry name" value="PSMD1_RPN2_N"/>
</dbReference>
<dbReference type="RefSeq" id="XP_025376392.1">
    <property type="nucleotide sequence ID" value="XM_025519284.1"/>
</dbReference>
<reference evidence="10 11" key="1">
    <citation type="journal article" date="2018" name="Mol. Biol. Evol.">
        <title>Broad Genomic Sampling Reveals a Smut Pathogenic Ancestry of the Fungal Clade Ustilaginomycotina.</title>
        <authorList>
            <person name="Kijpornyongpan T."/>
            <person name="Mondo S.J."/>
            <person name="Barry K."/>
            <person name="Sandor L."/>
            <person name="Lee J."/>
            <person name="Lipzen A."/>
            <person name="Pangilinan J."/>
            <person name="LaButti K."/>
            <person name="Hainaut M."/>
            <person name="Henrissat B."/>
            <person name="Grigoriev I.V."/>
            <person name="Spatafora J.W."/>
            <person name="Aime M.C."/>
        </authorList>
    </citation>
    <scope>NUCLEOTIDE SEQUENCE [LARGE SCALE GENOMIC DNA]</scope>
    <source>
        <strain evidence="10 11">MCA 4198</strain>
    </source>
</reference>
<comment type="similarity">
    <text evidence="2 6">Belongs to the proteasome subunit S1 family.</text>
</comment>
<feature type="compositionally biased region" description="Low complexity" evidence="7">
    <location>
        <begin position="1047"/>
        <end position="1056"/>
    </location>
</feature>
<keyword evidence="11" id="KW-1185">Reference proteome</keyword>
<keyword evidence="4" id="KW-0677">Repeat</keyword>
<dbReference type="InterPro" id="IPR016024">
    <property type="entry name" value="ARM-type_fold"/>
</dbReference>
<feature type="compositionally biased region" description="Gly residues" evidence="7">
    <location>
        <begin position="1115"/>
        <end position="1125"/>
    </location>
</feature>
<proteinExistence type="inferred from homology"/>
<feature type="domain" description="26S proteasome non-ATPase regulatory subunit 1/RPN2 N-terminal" evidence="9">
    <location>
        <begin position="6"/>
        <end position="339"/>
    </location>
</feature>
<dbReference type="GO" id="GO:0030234">
    <property type="term" value="F:enzyme regulator activity"/>
    <property type="evidence" value="ECO:0007669"/>
    <property type="project" value="UniProtKB-UniRule"/>
</dbReference>
<dbReference type="FunCoup" id="A0A316YK63">
    <property type="interactions" value="735"/>
</dbReference>
<dbReference type="InParanoid" id="A0A316YK63"/>
<feature type="compositionally biased region" description="Basic and acidic residues" evidence="7">
    <location>
        <begin position="839"/>
        <end position="878"/>
    </location>
</feature>
<dbReference type="Proteomes" id="UP000245768">
    <property type="component" value="Unassembled WGS sequence"/>
</dbReference>
<evidence type="ECO:0000256" key="3">
    <source>
        <dbReference type="ARBA" id="ARBA00015684"/>
    </source>
</evidence>
<dbReference type="InterPro" id="IPR011989">
    <property type="entry name" value="ARM-like"/>
</dbReference>
<accession>A0A316YK63</accession>
<evidence type="ECO:0000256" key="6">
    <source>
        <dbReference type="PIRNR" id="PIRNR015947"/>
    </source>
</evidence>